<evidence type="ECO:0000256" key="1">
    <source>
        <dbReference type="ARBA" id="ARBA00004123"/>
    </source>
</evidence>
<dbReference type="PANTHER" id="PTHR23196">
    <property type="entry name" value="PAX TRANSCRIPTION ACTIVATION DOMAIN INTERACTING PROTEIN"/>
    <property type="match status" value="1"/>
</dbReference>
<dbReference type="InParanoid" id="A0A5J5EHJ1"/>
<dbReference type="AlphaFoldDB" id="A0A5J5EHJ1"/>
<dbReference type="InterPro" id="IPR001357">
    <property type="entry name" value="BRCT_dom"/>
</dbReference>
<accession>A0A5J5EHJ1</accession>
<dbReference type="PROSITE" id="PS50172">
    <property type="entry name" value="BRCT"/>
    <property type="match status" value="1"/>
</dbReference>
<protein>
    <recommendedName>
        <fullName evidence="4">BRCT domain-containing protein</fullName>
    </recommendedName>
</protein>
<dbReference type="PANTHER" id="PTHR23196:SF1">
    <property type="entry name" value="PAX-INTERACTING PROTEIN 1"/>
    <property type="match status" value="1"/>
</dbReference>
<evidence type="ECO:0000256" key="3">
    <source>
        <dbReference type="ARBA" id="ARBA00023242"/>
    </source>
</evidence>
<dbReference type="Proteomes" id="UP000326924">
    <property type="component" value="Unassembled WGS sequence"/>
</dbReference>
<comment type="subcellular location">
    <subcellularLocation>
        <location evidence="1">Nucleus</location>
    </subcellularLocation>
</comment>
<dbReference type="CDD" id="cd17744">
    <property type="entry name" value="BRCT_MDC1_rpt1"/>
    <property type="match status" value="1"/>
</dbReference>
<keyword evidence="6" id="KW-1185">Reference proteome</keyword>
<organism evidence="5 6">
    <name type="scientific">Sphaerosporella brunnea</name>
    <dbReference type="NCBI Taxonomy" id="1250544"/>
    <lineage>
        <taxon>Eukaryota</taxon>
        <taxon>Fungi</taxon>
        <taxon>Dikarya</taxon>
        <taxon>Ascomycota</taxon>
        <taxon>Pezizomycotina</taxon>
        <taxon>Pezizomycetes</taxon>
        <taxon>Pezizales</taxon>
        <taxon>Pyronemataceae</taxon>
        <taxon>Sphaerosporella</taxon>
    </lineage>
</organism>
<reference evidence="5 6" key="1">
    <citation type="submission" date="2019-09" db="EMBL/GenBank/DDBJ databases">
        <title>Draft genome of the ectomycorrhizal ascomycete Sphaerosporella brunnea.</title>
        <authorList>
            <consortium name="DOE Joint Genome Institute"/>
            <person name="Benucci G.M."/>
            <person name="Marozzi G."/>
            <person name="Antonielli L."/>
            <person name="Sanchez S."/>
            <person name="Marco P."/>
            <person name="Wang X."/>
            <person name="Falini L.B."/>
            <person name="Barry K."/>
            <person name="Haridas S."/>
            <person name="Lipzen A."/>
            <person name="Labutti K."/>
            <person name="Grigoriev I.V."/>
            <person name="Murat C."/>
            <person name="Martin F."/>
            <person name="Albertini E."/>
            <person name="Donnini D."/>
            <person name="Bonito G."/>
        </authorList>
    </citation>
    <scope>NUCLEOTIDE SEQUENCE [LARGE SCALE GENOMIC DNA]</scope>
    <source>
        <strain evidence="5 6">Sb_GMNB300</strain>
    </source>
</reference>
<evidence type="ECO:0000313" key="5">
    <source>
        <dbReference type="EMBL" id="KAA8894449.1"/>
    </source>
</evidence>
<keyword evidence="3" id="KW-0539">Nucleus</keyword>
<evidence type="ECO:0000259" key="4">
    <source>
        <dbReference type="PROSITE" id="PS50172"/>
    </source>
</evidence>
<comment type="caution">
    <text evidence="5">The sequence shown here is derived from an EMBL/GenBank/DDBJ whole genome shotgun (WGS) entry which is preliminary data.</text>
</comment>
<dbReference type="InterPro" id="IPR036420">
    <property type="entry name" value="BRCT_dom_sf"/>
</dbReference>
<dbReference type="SUPFAM" id="SSF52113">
    <property type="entry name" value="BRCT domain"/>
    <property type="match status" value="1"/>
</dbReference>
<dbReference type="GO" id="GO:0005634">
    <property type="term" value="C:nucleus"/>
    <property type="evidence" value="ECO:0007669"/>
    <property type="project" value="UniProtKB-SubCell"/>
</dbReference>
<evidence type="ECO:0000313" key="6">
    <source>
        <dbReference type="Proteomes" id="UP000326924"/>
    </source>
</evidence>
<proteinExistence type="predicted"/>
<dbReference type="GO" id="GO:0035861">
    <property type="term" value="C:site of double-strand break"/>
    <property type="evidence" value="ECO:0007669"/>
    <property type="project" value="TreeGrafter"/>
</dbReference>
<sequence>CNYLVVGELKRTPKFIIAIARGVRIVEDAWLKDSAAAGYFVDPDRYVPNDPEREAEWGCKLSEAVERGSKGETQVLKGMTVYLTPSLLSYLKATKSEEGLMDILKAAGAENVYKKAPRGGVEKDTLVLGKEEGEKDLATLEKAGWKVYTTFVIGLGVIRGALEMDDEFLVKSGAASQEEKKGRGRKPLA</sequence>
<feature type="domain" description="BRCT" evidence="4">
    <location>
        <begin position="1"/>
        <end position="48"/>
    </location>
</feature>
<gene>
    <name evidence="5" type="ORF">FN846DRAFT_786343</name>
</gene>
<keyword evidence="2" id="KW-0227">DNA damage</keyword>
<dbReference type="OrthoDB" id="342264at2759"/>
<dbReference type="InterPro" id="IPR051579">
    <property type="entry name" value="DDR_Transcriptional_Reg"/>
</dbReference>
<dbReference type="GO" id="GO:0006974">
    <property type="term" value="P:DNA damage response"/>
    <property type="evidence" value="ECO:0007669"/>
    <property type="project" value="UniProtKB-KW"/>
</dbReference>
<name>A0A5J5EHJ1_9PEZI</name>
<dbReference type="Gene3D" id="3.40.50.10190">
    <property type="entry name" value="BRCT domain"/>
    <property type="match status" value="2"/>
</dbReference>
<evidence type="ECO:0000256" key="2">
    <source>
        <dbReference type="ARBA" id="ARBA00022763"/>
    </source>
</evidence>
<dbReference type="EMBL" id="VXIS01000338">
    <property type="protein sequence ID" value="KAA8894449.1"/>
    <property type="molecule type" value="Genomic_DNA"/>
</dbReference>
<feature type="non-terminal residue" evidence="5">
    <location>
        <position position="1"/>
    </location>
</feature>